<dbReference type="STRING" id="1797579.A2996_03100"/>
<proteinExistence type="predicted"/>
<organism evidence="1 2">
    <name type="scientific">Candidatus Campbellbacteria bacterium RIFCSPLOWO2_01_FULL_34_15</name>
    <dbReference type="NCBI Taxonomy" id="1797579"/>
    <lineage>
        <taxon>Bacteria</taxon>
        <taxon>Candidatus Campbelliibacteriota</taxon>
    </lineage>
</organism>
<accession>A0A1F5EM00</accession>
<comment type="caution">
    <text evidence="1">The sequence shown here is derived from an EMBL/GenBank/DDBJ whole genome shotgun (WGS) entry which is preliminary data.</text>
</comment>
<dbReference type="EMBL" id="MFAB01000027">
    <property type="protein sequence ID" value="OGD68421.1"/>
    <property type="molecule type" value="Genomic_DNA"/>
</dbReference>
<dbReference type="Proteomes" id="UP000176865">
    <property type="component" value="Unassembled WGS sequence"/>
</dbReference>
<gene>
    <name evidence="1" type="ORF">A2996_03100</name>
</gene>
<sequence>MDKSWLPSKKLVLSFSTLAILLLGSVAVSELFNKQNVYLGENNSIKVAELRGSFSEKDTDGDGLMDWEESLWKTDINNTDTDGDGTNDGDEILQKRNPVVAGPDDLLKGEILSDDNFFKYTDEESLTETDKLSRDLLVGYLSMKKNGSFEENKTQFIQSLSQDVTEISKEKSGKFYTSTDINIIDSNKKSDLETYKKNFIGIMMFSNDPSQDIFIFRDALQNDNSKEISKLDSSISLYEYMMENLLNIKVPSSLLQSHLIIVNSFDDMIEGTKKMRNVMIDPVGGLSGINLRIASEEVFLVGLNKINDILEK</sequence>
<dbReference type="AlphaFoldDB" id="A0A1F5EM00"/>
<reference evidence="1 2" key="1">
    <citation type="journal article" date="2016" name="Nat. Commun.">
        <title>Thousands of microbial genomes shed light on interconnected biogeochemical processes in an aquifer system.</title>
        <authorList>
            <person name="Anantharaman K."/>
            <person name="Brown C.T."/>
            <person name="Hug L.A."/>
            <person name="Sharon I."/>
            <person name="Castelle C.J."/>
            <person name="Probst A.J."/>
            <person name="Thomas B.C."/>
            <person name="Singh A."/>
            <person name="Wilkins M.J."/>
            <person name="Karaoz U."/>
            <person name="Brodie E.L."/>
            <person name="Williams K.H."/>
            <person name="Hubbard S.S."/>
            <person name="Banfield J.F."/>
        </authorList>
    </citation>
    <scope>NUCLEOTIDE SEQUENCE [LARGE SCALE GENOMIC DNA]</scope>
</reference>
<evidence type="ECO:0000313" key="2">
    <source>
        <dbReference type="Proteomes" id="UP000176865"/>
    </source>
</evidence>
<protein>
    <submittedName>
        <fullName evidence="1">Uncharacterized protein</fullName>
    </submittedName>
</protein>
<name>A0A1F5EM00_9BACT</name>
<evidence type="ECO:0000313" key="1">
    <source>
        <dbReference type="EMBL" id="OGD68421.1"/>
    </source>
</evidence>